<dbReference type="EMBL" id="JAAXPE010000059">
    <property type="protein sequence ID" value="NKY89735.1"/>
    <property type="molecule type" value="Genomic_DNA"/>
</dbReference>
<keyword evidence="11" id="KW-0456">Lyase</keyword>
<evidence type="ECO:0000256" key="8">
    <source>
        <dbReference type="ARBA" id="ARBA00023034"/>
    </source>
</evidence>
<dbReference type="InterPro" id="IPR001509">
    <property type="entry name" value="Epimerase_deHydtase"/>
</dbReference>
<organism evidence="14 15">
    <name type="scientific">Nocardia veterana</name>
    <dbReference type="NCBI Taxonomy" id="132249"/>
    <lineage>
        <taxon>Bacteria</taxon>
        <taxon>Bacillati</taxon>
        <taxon>Actinomycetota</taxon>
        <taxon>Actinomycetes</taxon>
        <taxon>Mycobacteriales</taxon>
        <taxon>Nocardiaceae</taxon>
        <taxon>Nocardia</taxon>
    </lineage>
</organism>
<dbReference type="GO" id="GO:0048040">
    <property type="term" value="F:UDP-glucuronate decarboxylase activity"/>
    <property type="evidence" value="ECO:0007669"/>
    <property type="project" value="TreeGrafter"/>
</dbReference>
<dbReference type="PANTHER" id="PTHR43078">
    <property type="entry name" value="UDP-GLUCURONIC ACID DECARBOXYLASE-RELATED"/>
    <property type="match status" value="1"/>
</dbReference>
<proteinExistence type="predicted"/>
<keyword evidence="15" id="KW-1185">Reference proteome</keyword>
<accession>A0A7X6RL06</accession>
<keyword evidence="5" id="KW-0735">Signal-anchor</keyword>
<dbReference type="Proteomes" id="UP000523447">
    <property type="component" value="Unassembled WGS sequence"/>
</dbReference>
<gene>
    <name evidence="14" type="ORF">HGA07_29615</name>
</gene>
<evidence type="ECO:0000256" key="1">
    <source>
        <dbReference type="ARBA" id="ARBA00001911"/>
    </source>
</evidence>
<comment type="subcellular location">
    <subcellularLocation>
        <location evidence="2">Golgi apparatus membrane</location>
        <topology evidence="2">Single-pass type II membrane protein</topology>
    </subcellularLocation>
    <subcellularLocation>
        <location evidence="12">Golgi apparatus</location>
        <location evidence="12">Golgi stack membrane</location>
    </subcellularLocation>
</comment>
<dbReference type="GO" id="GO:0042732">
    <property type="term" value="P:D-xylose metabolic process"/>
    <property type="evidence" value="ECO:0007669"/>
    <property type="project" value="InterPro"/>
</dbReference>
<dbReference type="SUPFAM" id="SSF51735">
    <property type="entry name" value="NAD(P)-binding Rossmann-fold domains"/>
    <property type="match status" value="1"/>
</dbReference>
<evidence type="ECO:0000313" key="14">
    <source>
        <dbReference type="EMBL" id="NKY89735.1"/>
    </source>
</evidence>
<evidence type="ECO:0000259" key="13">
    <source>
        <dbReference type="Pfam" id="PF01370"/>
    </source>
</evidence>
<evidence type="ECO:0000256" key="4">
    <source>
        <dbReference type="ARBA" id="ARBA00022793"/>
    </source>
</evidence>
<keyword evidence="3" id="KW-0812">Transmembrane</keyword>
<evidence type="ECO:0000313" key="15">
    <source>
        <dbReference type="Proteomes" id="UP000523447"/>
    </source>
</evidence>
<evidence type="ECO:0000256" key="3">
    <source>
        <dbReference type="ARBA" id="ARBA00022692"/>
    </source>
</evidence>
<name>A0A7X6RL06_9NOCA</name>
<dbReference type="PANTHER" id="PTHR43078:SF6">
    <property type="entry name" value="UDP-GLUCURONIC ACID DECARBOXYLASE 1"/>
    <property type="match status" value="1"/>
</dbReference>
<keyword evidence="6" id="KW-1133">Transmembrane helix</keyword>
<keyword evidence="7" id="KW-0520">NAD</keyword>
<protein>
    <submittedName>
        <fullName evidence="14">NAD-dependent epimerase/dehydratase family protein</fullName>
    </submittedName>
</protein>
<keyword evidence="4" id="KW-0210">Decarboxylase</keyword>
<evidence type="ECO:0000256" key="12">
    <source>
        <dbReference type="ARBA" id="ARBA00037859"/>
    </source>
</evidence>
<dbReference type="Gene3D" id="3.40.50.720">
    <property type="entry name" value="NAD(P)-binding Rossmann-like Domain"/>
    <property type="match status" value="1"/>
</dbReference>
<dbReference type="AlphaFoldDB" id="A0A7X6RL06"/>
<evidence type="ECO:0000256" key="5">
    <source>
        <dbReference type="ARBA" id="ARBA00022968"/>
    </source>
</evidence>
<keyword evidence="10" id="KW-0325">Glycoprotein</keyword>
<evidence type="ECO:0000256" key="11">
    <source>
        <dbReference type="ARBA" id="ARBA00023239"/>
    </source>
</evidence>
<evidence type="ECO:0000256" key="9">
    <source>
        <dbReference type="ARBA" id="ARBA00023136"/>
    </source>
</evidence>
<dbReference type="InterPro" id="IPR036291">
    <property type="entry name" value="NAD(P)-bd_dom_sf"/>
</dbReference>
<dbReference type="FunFam" id="3.40.50.720:FF:000065">
    <property type="entry name" value="UDP-glucuronic acid decarboxylase 1"/>
    <property type="match status" value="1"/>
</dbReference>
<feature type="domain" description="NAD-dependent epimerase/dehydratase" evidence="13">
    <location>
        <begin position="4"/>
        <end position="234"/>
    </location>
</feature>
<keyword evidence="9" id="KW-0472">Membrane</keyword>
<dbReference type="Pfam" id="PF01370">
    <property type="entry name" value="Epimerase"/>
    <property type="match status" value="1"/>
</dbReference>
<sequence>MHTVITGGAGLIGSHLATRLLDDGHQVTVIDNLSTGRHQNLDAVLDNPAFTLRTADVTTRAAFSGLSEVTGIVHLACPAAPAQYQRRPIETLRAGSVGTMNALDAAAAHGARVVVASSSDVYGDTHVHPQIETCHGAVDPLGPRSAYEVSKVFTEAAAITYHRREAASVGVIRPFNVYGPHMWHDDSRAVPAFCAAALSGQTLTVHGGEQTRSLLYVSDAVDAMVAMLDSTEFGPVNTGATEEVSIKELAMMIIAAAGSGQLEICAAREQDAPARCPDPRRARELLGWSPRVSLAEGLARTIEWMRRHRNGHEVRR</sequence>
<comment type="caution">
    <text evidence="14">The sequence shown here is derived from an EMBL/GenBank/DDBJ whole genome shotgun (WGS) entry which is preliminary data.</text>
</comment>
<reference evidence="14 15" key="1">
    <citation type="submission" date="2020-04" db="EMBL/GenBank/DDBJ databases">
        <title>MicrobeNet Type strains.</title>
        <authorList>
            <person name="Nicholson A.C."/>
        </authorList>
    </citation>
    <scope>NUCLEOTIDE SEQUENCE [LARGE SCALE GENOMIC DNA]</scope>
    <source>
        <strain evidence="14 15">DSM 44445</strain>
    </source>
</reference>
<dbReference type="RefSeq" id="WP_040719213.1">
    <property type="nucleotide sequence ID" value="NZ_CAWPHS010000055.1"/>
</dbReference>
<evidence type="ECO:0000256" key="2">
    <source>
        <dbReference type="ARBA" id="ARBA00004323"/>
    </source>
</evidence>
<evidence type="ECO:0000256" key="7">
    <source>
        <dbReference type="ARBA" id="ARBA00023027"/>
    </source>
</evidence>
<dbReference type="GO" id="GO:0070403">
    <property type="term" value="F:NAD+ binding"/>
    <property type="evidence" value="ECO:0007669"/>
    <property type="project" value="InterPro"/>
</dbReference>
<keyword evidence="8" id="KW-0333">Golgi apparatus</keyword>
<evidence type="ECO:0000256" key="6">
    <source>
        <dbReference type="ARBA" id="ARBA00022989"/>
    </source>
</evidence>
<comment type="cofactor">
    <cofactor evidence="1">
        <name>NAD(+)</name>
        <dbReference type="ChEBI" id="CHEBI:57540"/>
    </cofactor>
</comment>
<evidence type="ECO:0000256" key="10">
    <source>
        <dbReference type="ARBA" id="ARBA00023180"/>
    </source>
</evidence>
<dbReference type="GO" id="GO:0005737">
    <property type="term" value="C:cytoplasm"/>
    <property type="evidence" value="ECO:0007669"/>
    <property type="project" value="TreeGrafter"/>
</dbReference>
<dbReference type="InterPro" id="IPR044516">
    <property type="entry name" value="UXS-like"/>
</dbReference>